<keyword evidence="6" id="KW-0328">Glycosyltransferase</keyword>
<evidence type="ECO:0000256" key="11">
    <source>
        <dbReference type="ARBA" id="ARBA00023180"/>
    </source>
</evidence>
<evidence type="ECO:0000256" key="16">
    <source>
        <dbReference type="SAM" id="MobiDB-lite"/>
    </source>
</evidence>
<feature type="region of interest" description="Disordered" evidence="16">
    <location>
        <begin position="282"/>
        <end position="302"/>
    </location>
</feature>
<dbReference type="Pfam" id="PF00722">
    <property type="entry name" value="Glyco_hydro_16"/>
    <property type="match status" value="1"/>
</dbReference>
<evidence type="ECO:0000256" key="17">
    <source>
        <dbReference type="SAM" id="Phobius"/>
    </source>
</evidence>
<keyword evidence="17" id="KW-0812">Transmembrane</keyword>
<dbReference type="Proteomes" id="UP000053317">
    <property type="component" value="Unassembled WGS sequence"/>
</dbReference>
<evidence type="ECO:0000256" key="7">
    <source>
        <dbReference type="ARBA" id="ARBA00022679"/>
    </source>
</evidence>
<keyword evidence="11" id="KW-0325">Glycoprotein</keyword>
<keyword evidence="9" id="KW-0378">Hydrolase</keyword>
<evidence type="ECO:0000256" key="12">
    <source>
        <dbReference type="ARBA" id="ARBA00023295"/>
    </source>
</evidence>
<comment type="subcellular location">
    <subcellularLocation>
        <location evidence="3">Membrane</location>
    </subcellularLocation>
    <subcellularLocation>
        <location evidence="2">Secreted</location>
        <location evidence="2">Cell wall</location>
    </subcellularLocation>
</comment>
<comment type="similarity">
    <text evidence="14">Belongs to the glycosyl hydrolase 16 family. CRH1 subfamily.</text>
</comment>
<comment type="caution">
    <text evidence="20">The sequence shown here is derived from an EMBL/GenBank/DDBJ whole genome shotgun (WGS) entry which is preliminary data.</text>
</comment>
<comment type="catalytic activity">
    <reaction evidence="1">
        <text>Random endo-hydrolysis of N-acetyl-beta-D-glucosaminide (1-&gt;4)-beta-linkages in chitin and chitodextrins.</text>
        <dbReference type="EC" id="3.2.1.14"/>
    </reaction>
</comment>
<dbReference type="SUPFAM" id="SSF49899">
    <property type="entry name" value="Concanavalin A-like lectins/glucanases"/>
    <property type="match status" value="1"/>
</dbReference>
<keyword evidence="5" id="KW-0134">Cell wall</keyword>
<dbReference type="PANTHER" id="PTHR10963:SF27">
    <property type="entry name" value="GLYCOSIDASE-RELATED"/>
    <property type="match status" value="1"/>
</dbReference>
<evidence type="ECO:0000256" key="18">
    <source>
        <dbReference type="SAM" id="SignalP"/>
    </source>
</evidence>
<dbReference type="GO" id="GO:0009277">
    <property type="term" value="C:fungal-type cell wall"/>
    <property type="evidence" value="ECO:0007669"/>
    <property type="project" value="TreeGrafter"/>
</dbReference>
<keyword evidence="12" id="KW-0326">Glycosidase</keyword>
<evidence type="ECO:0000256" key="10">
    <source>
        <dbReference type="ARBA" id="ARBA00023136"/>
    </source>
</evidence>
<dbReference type="FunFam" id="2.60.120.200:FF:000152">
    <property type="entry name" value="Cell wall glucanase"/>
    <property type="match status" value="1"/>
</dbReference>
<reference evidence="20 21" key="1">
    <citation type="submission" date="2015-05" db="EMBL/GenBank/DDBJ databases">
        <title>Distinctive expansion of gene families associated with plant cell wall degradation and secondary metabolism in the genomes of grapevine trunk pathogens.</title>
        <authorList>
            <person name="Lawrence D.P."/>
            <person name="Travadon R."/>
            <person name="Rolshausen P.E."/>
            <person name="Baumgartner K."/>
        </authorList>
    </citation>
    <scope>NUCLEOTIDE SEQUENCE [LARGE SCALE GENOMIC DNA]</scope>
    <source>
        <strain evidence="20">UCRPC4</strain>
    </source>
</reference>
<evidence type="ECO:0000256" key="1">
    <source>
        <dbReference type="ARBA" id="ARBA00000822"/>
    </source>
</evidence>
<dbReference type="CDD" id="cd02183">
    <property type="entry name" value="GH16_fungal_CRH1_transglycosylase"/>
    <property type="match status" value="1"/>
</dbReference>
<evidence type="ECO:0000256" key="9">
    <source>
        <dbReference type="ARBA" id="ARBA00022801"/>
    </source>
</evidence>
<dbReference type="EC" id="3.2.1.14" evidence="4"/>
<evidence type="ECO:0000256" key="3">
    <source>
        <dbReference type="ARBA" id="ARBA00004370"/>
    </source>
</evidence>
<accession>A0A0G2DXS9</accession>
<dbReference type="InterPro" id="IPR013320">
    <property type="entry name" value="ConA-like_dom_sf"/>
</dbReference>
<dbReference type="InterPro" id="IPR000757">
    <property type="entry name" value="Beta-glucanase-like"/>
</dbReference>
<evidence type="ECO:0000256" key="6">
    <source>
        <dbReference type="ARBA" id="ARBA00022676"/>
    </source>
</evidence>
<sequence>MVSFTASGKALLLAILAIAPSALAQTYTDCNPLNETCPANQALGVSNYTIDFTTSTPSSKVWNTTSGTIDYTEKGAEFTINEKGDSPTIQSEFYIFFGKLEVIMKAANGTGIVSSIVLQSDDLDEVDWEFLGGNHTTVQTNYFGKGDTSSYDRAIYYSVEDPMDGYHNYTVDWTSDRLNWMVDGEILRTLNYSSAENGTRYPQTPMNVRLGIWVGGDSDLNSEGTVEWAGGETDYDDAPFTMYVQSVRVSDSHTNVTSYQYSDHSGSWKSIKLLQEDDANATSSISSDLDGNNSQSTSEKAKSKWNSLSKTAKVAIGSSAAGVAVLGVIAFAFCCIKQRKAGRRERALADAEYEKQTAELLQYRSELNRQRSERLTNIGNNPVVGSPASGSGVGGRMKRLSQQLGLGGGSGNGRGVGGAYQGEYHRF</sequence>
<reference evidence="20 21" key="2">
    <citation type="submission" date="2015-05" db="EMBL/GenBank/DDBJ databases">
        <authorList>
            <person name="Morales-Cruz A."/>
            <person name="Amrine K.C."/>
            <person name="Cantu D."/>
        </authorList>
    </citation>
    <scope>NUCLEOTIDE SEQUENCE [LARGE SCALE GENOMIC DNA]</scope>
    <source>
        <strain evidence="20">UCRPC4</strain>
    </source>
</reference>
<evidence type="ECO:0000256" key="13">
    <source>
        <dbReference type="ARBA" id="ARBA00023316"/>
    </source>
</evidence>
<dbReference type="GO" id="GO:0016757">
    <property type="term" value="F:glycosyltransferase activity"/>
    <property type="evidence" value="ECO:0007669"/>
    <property type="project" value="UniProtKB-KW"/>
</dbReference>
<evidence type="ECO:0000256" key="8">
    <source>
        <dbReference type="ARBA" id="ARBA00022729"/>
    </source>
</evidence>
<keyword evidence="10 17" id="KW-0472">Membrane</keyword>
<dbReference type="AlphaFoldDB" id="A0A0G2DXS9"/>
<evidence type="ECO:0000259" key="19">
    <source>
        <dbReference type="PROSITE" id="PS51762"/>
    </source>
</evidence>
<keyword evidence="21" id="KW-1185">Reference proteome</keyword>
<organism evidence="20 21">
    <name type="scientific">Phaeomoniella chlamydospora</name>
    <name type="common">Phaeoacremonium chlamydosporum</name>
    <dbReference type="NCBI Taxonomy" id="158046"/>
    <lineage>
        <taxon>Eukaryota</taxon>
        <taxon>Fungi</taxon>
        <taxon>Dikarya</taxon>
        <taxon>Ascomycota</taxon>
        <taxon>Pezizomycotina</taxon>
        <taxon>Eurotiomycetes</taxon>
        <taxon>Chaetothyriomycetidae</taxon>
        <taxon>Phaeomoniellales</taxon>
        <taxon>Phaeomoniellaceae</taxon>
        <taxon>Phaeomoniella</taxon>
    </lineage>
</organism>
<dbReference type="GO" id="GO:0031505">
    <property type="term" value="P:fungal-type cell wall organization"/>
    <property type="evidence" value="ECO:0007669"/>
    <property type="project" value="TreeGrafter"/>
</dbReference>
<dbReference type="GO" id="GO:0005975">
    <property type="term" value="P:carbohydrate metabolic process"/>
    <property type="evidence" value="ECO:0007669"/>
    <property type="project" value="InterPro"/>
</dbReference>
<dbReference type="EMBL" id="LCWF01000178">
    <property type="protein sequence ID" value="KKY15707.1"/>
    <property type="molecule type" value="Genomic_DNA"/>
</dbReference>
<dbReference type="GO" id="GO:0016020">
    <property type="term" value="C:membrane"/>
    <property type="evidence" value="ECO:0007669"/>
    <property type="project" value="UniProtKB-SubCell"/>
</dbReference>
<name>A0A0G2DXS9_PHACM</name>
<feature type="chain" id="PRO_5002543120" description="chitinase" evidence="18">
    <location>
        <begin position="25"/>
        <end position="427"/>
    </location>
</feature>
<feature type="domain" description="GH16" evidence="19">
    <location>
        <begin position="46"/>
        <end position="255"/>
    </location>
</feature>
<keyword evidence="5" id="KW-0964">Secreted</keyword>
<keyword evidence="17" id="KW-1133">Transmembrane helix</keyword>
<dbReference type="PANTHER" id="PTHR10963">
    <property type="entry name" value="GLYCOSYL HYDROLASE-RELATED"/>
    <property type="match status" value="1"/>
</dbReference>
<keyword evidence="7" id="KW-0808">Transferase</keyword>
<evidence type="ECO:0000313" key="20">
    <source>
        <dbReference type="EMBL" id="KKY15707.1"/>
    </source>
</evidence>
<feature type="transmembrane region" description="Helical" evidence="17">
    <location>
        <begin position="314"/>
        <end position="336"/>
    </location>
</feature>
<evidence type="ECO:0000256" key="2">
    <source>
        <dbReference type="ARBA" id="ARBA00004191"/>
    </source>
</evidence>
<evidence type="ECO:0000256" key="4">
    <source>
        <dbReference type="ARBA" id="ARBA00012729"/>
    </source>
</evidence>
<dbReference type="Gene3D" id="2.60.120.200">
    <property type="match status" value="1"/>
</dbReference>
<keyword evidence="8 18" id="KW-0732">Signal</keyword>
<evidence type="ECO:0000256" key="5">
    <source>
        <dbReference type="ARBA" id="ARBA00022512"/>
    </source>
</evidence>
<protein>
    <recommendedName>
        <fullName evidence="4">chitinase</fullName>
        <ecNumber evidence="4">3.2.1.14</ecNumber>
    </recommendedName>
</protein>
<evidence type="ECO:0000313" key="21">
    <source>
        <dbReference type="Proteomes" id="UP000053317"/>
    </source>
</evidence>
<dbReference type="OrthoDB" id="4781at2759"/>
<comment type="function">
    <text evidence="15">Dual chitinase/transglycosylase that plays a role in cell wall architecture. Chitinase and transglycosylase activities are coupled. Required for the polysaccharide cross-linking at the septa and the cell wall. More specifically, transfers chitin to 1,6-beta-glucan in the cell wall.</text>
</comment>
<feature type="signal peptide" evidence="18">
    <location>
        <begin position="1"/>
        <end position="24"/>
    </location>
</feature>
<dbReference type="InterPro" id="IPR050546">
    <property type="entry name" value="Glycosyl_Hydrlase_16"/>
</dbReference>
<evidence type="ECO:0000256" key="15">
    <source>
        <dbReference type="ARBA" id="ARBA00093308"/>
    </source>
</evidence>
<keyword evidence="13" id="KW-0961">Cell wall biogenesis/degradation</keyword>
<gene>
    <name evidence="20" type="ORF">UCRPC4_g06208</name>
</gene>
<proteinExistence type="inferred from homology"/>
<dbReference type="GO" id="GO:0008843">
    <property type="term" value="F:endochitinase activity"/>
    <property type="evidence" value="ECO:0007669"/>
    <property type="project" value="UniProtKB-EC"/>
</dbReference>
<evidence type="ECO:0000256" key="14">
    <source>
        <dbReference type="ARBA" id="ARBA00038074"/>
    </source>
</evidence>
<dbReference type="PROSITE" id="PS51762">
    <property type="entry name" value="GH16_2"/>
    <property type="match status" value="1"/>
</dbReference>